<keyword evidence="3" id="KW-0677">Repeat</keyword>
<dbReference type="SMART" id="SM00112">
    <property type="entry name" value="CA"/>
    <property type="match status" value="1"/>
</dbReference>
<proteinExistence type="predicted"/>
<keyword evidence="4 9" id="KW-0106">Calcium</keyword>
<evidence type="ECO:0000259" key="10">
    <source>
        <dbReference type="PROSITE" id="PS50268"/>
    </source>
</evidence>
<evidence type="ECO:0000256" key="9">
    <source>
        <dbReference type="PROSITE-ProRule" id="PRU00043"/>
    </source>
</evidence>
<accession>A0A060YJA8</accession>
<evidence type="ECO:0000256" key="7">
    <source>
        <dbReference type="ARBA" id="ARBA00023136"/>
    </source>
</evidence>
<reference evidence="11" key="1">
    <citation type="journal article" date="2014" name="Nat. Commun.">
        <title>The rainbow trout genome provides novel insights into evolution after whole-genome duplication in vertebrates.</title>
        <authorList>
            <person name="Berthelot C."/>
            <person name="Brunet F."/>
            <person name="Chalopin D."/>
            <person name="Juanchich A."/>
            <person name="Bernard M."/>
            <person name="Noel B."/>
            <person name="Bento P."/>
            <person name="Da Silva C."/>
            <person name="Labadie K."/>
            <person name="Alberti A."/>
            <person name="Aury J.M."/>
            <person name="Louis A."/>
            <person name="Dehais P."/>
            <person name="Bardou P."/>
            <person name="Montfort J."/>
            <person name="Klopp C."/>
            <person name="Cabau C."/>
            <person name="Gaspin C."/>
            <person name="Thorgaard G.H."/>
            <person name="Boussaha M."/>
            <person name="Quillet E."/>
            <person name="Guyomard R."/>
            <person name="Galiana D."/>
            <person name="Bobe J."/>
            <person name="Volff J.N."/>
            <person name="Genet C."/>
            <person name="Wincker P."/>
            <person name="Jaillon O."/>
            <person name="Roest Crollius H."/>
            <person name="Guiguen Y."/>
        </authorList>
    </citation>
    <scope>NUCLEOTIDE SEQUENCE [LARGE SCALE GENOMIC DNA]</scope>
</reference>
<feature type="domain" description="Cadherin" evidence="10">
    <location>
        <begin position="43"/>
        <end position="147"/>
    </location>
</feature>
<dbReference type="SUPFAM" id="SSF49313">
    <property type="entry name" value="Cadherin-like"/>
    <property type="match status" value="2"/>
</dbReference>
<keyword evidence="5" id="KW-0130">Cell adhesion</keyword>
<dbReference type="AlphaFoldDB" id="A0A060YJA8"/>
<keyword evidence="8" id="KW-0325">Glycoprotein</keyword>
<gene>
    <name evidence="11" type="ORF">GSONMT00035550001</name>
</gene>
<dbReference type="InterPro" id="IPR015919">
    <property type="entry name" value="Cadherin-like_sf"/>
</dbReference>
<evidence type="ECO:0000256" key="8">
    <source>
        <dbReference type="ARBA" id="ARBA00023180"/>
    </source>
</evidence>
<dbReference type="PANTHER" id="PTHR24025:SF16">
    <property type="entry name" value="FAT ATYPICAL CADHERIN 2"/>
    <property type="match status" value="1"/>
</dbReference>
<evidence type="ECO:0000256" key="3">
    <source>
        <dbReference type="ARBA" id="ARBA00022737"/>
    </source>
</evidence>
<evidence type="ECO:0000256" key="1">
    <source>
        <dbReference type="ARBA" id="ARBA00004370"/>
    </source>
</evidence>
<dbReference type="CDD" id="cd11304">
    <property type="entry name" value="Cadherin_repeat"/>
    <property type="match status" value="3"/>
</dbReference>
<dbReference type="PANTHER" id="PTHR24025">
    <property type="entry name" value="DESMOGLEIN FAMILY MEMBER"/>
    <property type="match status" value="1"/>
</dbReference>
<sequence length="202" mass="22473">MRQSYNLTVQAVDHGLPRSLSSSCFIEVEVLDVNENLNKPVFSMFVYEASVMEDAPVGTSVFTLTAADRDQGKDGVVRYHIHNGSGLGVFMIDEETGVIRTAETLDREAVPHYWLSVYAKDLGTIPLVTWTDIFVEVLDINDNPPQMSQPVYFGSVLENMPKDKSVVQVTATDVDSSSEGKLTFQLLESPRRYFTINTKTGN</sequence>
<dbReference type="InterPro" id="IPR020894">
    <property type="entry name" value="Cadherin_CS"/>
</dbReference>
<dbReference type="STRING" id="8022.A0A060YJA8"/>
<dbReference type="Proteomes" id="UP000193380">
    <property type="component" value="Unassembled WGS sequence"/>
</dbReference>
<dbReference type="Gene3D" id="2.60.40.60">
    <property type="entry name" value="Cadherins"/>
    <property type="match status" value="3"/>
</dbReference>
<evidence type="ECO:0000256" key="6">
    <source>
        <dbReference type="ARBA" id="ARBA00022989"/>
    </source>
</evidence>
<keyword evidence="6" id="KW-1133">Transmembrane helix</keyword>
<dbReference type="EMBL" id="FR912295">
    <property type="protein sequence ID" value="CDQ91791.1"/>
    <property type="molecule type" value="Genomic_DNA"/>
</dbReference>
<dbReference type="FunFam" id="2.60.40.60:FF:000080">
    <property type="entry name" value="FAT atypical cadherin 1"/>
    <property type="match status" value="1"/>
</dbReference>
<keyword evidence="7" id="KW-0472">Membrane</keyword>
<dbReference type="GO" id="GO:0005911">
    <property type="term" value="C:cell-cell junction"/>
    <property type="evidence" value="ECO:0007669"/>
    <property type="project" value="TreeGrafter"/>
</dbReference>
<dbReference type="PROSITE" id="PS00232">
    <property type="entry name" value="CADHERIN_1"/>
    <property type="match status" value="1"/>
</dbReference>
<evidence type="ECO:0000313" key="11">
    <source>
        <dbReference type="EMBL" id="CDQ91791.1"/>
    </source>
</evidence>
<reference evidence="11" key="2">
    <citation type="submission" date="2014-03" db="EMBL/GenBank/DDBJ databases">
        <authorList>
            <person name="Genoscope - CEA"/>
        </authorList>
    </citation>
    <scope>NUCLEOTIDE SEQUENCE</scope>
</reference>
<dbReference type="GO" id="GO:0009653">
    <property type="term" value="P:anatomical structure morphogenesis"/>
    <property type="evidence" value="ECO:0007669"/>
    <property type="project" value="UniProtKB-ARBA"/>
</dbReference>
<comment type="subcellular location">
    <subcellularLocation>
        <location evidence="1">Membrane</location>
    </subcellularLocation>
</comment>
<dbReference type="GO" id="GO:0005886">
    <property type="term" value="C:plasma membrane"/>
    <property type="evidence" value="ECO:0007669"/>
    <property type="project" value="InterPro"/>
</dbReference>
<dbReference type="PaxDb" id="8022-A0A060YJA8"/>
<evidence type="ECO:0000256" key="2">
    <source>
        <dbReference type="ARBA" id="ARBA00022692"/>
    </source>
</evidence>
<evidence type="ECO:0000256" key="5">
    <source>
        <dbReference type="ARBA" id="ARBA00022889"/>
    </source>
</evidence>
<dbReference type="PRINTS" id="PR00205">
    <property type="entry name" value="CADHERIN"/>
</dbReference>
<evidence type="ECO:0000313" key="12">
    <source>
        <dbReference type="Proteomes" id="UP000193380"/>
    </source>
</evidence>
<organism evidence="11 12">
    <name type="scientific">Oncorhynchus mykiss</name>
    <name type="common">Rainbow trout</name>
    <name type="synonym">Salmo gairdneri</name>
    <dbReference type="NCBI Taxonomy" id="8022"/>
    <lineage>
        <taxon>Eukaryota</taxon>
        <taxon>Metazoa</taxon>
        <taxon>Chordata</taxon>
        <taxon>Craniata</taxon>
        <taxon>Vertebrata</taxon>
        <taxon>Euteleostomi</taxon>
        <taxon>Actinopterygii</taxon>
        <taxon>Neopterygii</taxon>
        <taxon>Teleostei</taxon>
        <taxon>Protacanthopterygii</taxon>
        <taxon>Salmoniformes</taxon>
        <taxon>Salmonidae</taxon>
        <taxon>Salmoninae</taxon>
        <taxon>Oncorhynchus</taxon>
    </lineage>
</organism>
<dbReference type="InterPro" id="IPR050971">
    <property type="entry name" value="Cadherin-domain_protein"/>
</dbReference>
<feature type="domain" description="Cadherin" evidence="10">
    <location>
        <begin position="2"/>
        <end position="42"/>
    </location>
</feature>
<name>A0A060YJA8_ONCMY</name>
<dbReference type="Pfam" id="PF00028">
    <property type="entry name" value="Cadherin"/>
    <property type="match status" value="2"/>
</dbReference>
<dbReference type="GO" id="GO:0005509">
    <property type="term" value="F:calcium ion binding"/>
    <property type="evidence" value="ECO:0007669"/>
    <property type="project" value="UniProtKB-UniRule"/>
</dbReference>
<dbReference type="InterPro" id="IPR002126">
    <property type="entry name" value="Cadherin-like_dom"/>
</dbReference>
<keyword evidence="2" id="KW-0812">Transmembrane</keyword>
<protein>
    <recommendedName>
        <fullName evidence="10">Cadherin domain-containing protein</fullName>
    </recommendedName>
</protein>
<dbReference type="PROSITE" id="PS50268">
    <property type="entry name" value="CADHERIN_2"/>
    <property type="match status" value="3"/>
</dbReference>
<evidence type="ECO:0000256" key="4">
    <source>
        <dbReference type="ARBA" id="ARBA00022837"/>
    </source>
</evidence>
<feature type="domain" description="Cadherin" evidence="10">
    <location>
        <begin position="148"/>
        <end position="201"/>
    </location>
</feature>
<dbReference type="GO" id="GO:0007156">
    <property type="term" value="P:homophilic cell adhesion via plasma membrane adhesion molecules"/>
    <property type="evidence" value="ECO:0007669"/>
    <property type="project" value="InterPro"/>
</dbReference>